<dbReference type="Proteomes" id="UP000182740">
    <property type="component" value="Unassembled WGS sequence"/>
</dbReference>
<dbReference type="OrthoDB" id="3694627at2"/>
<protein>
    <submittedName>
        <fullName evidence="4">Helix-turn-helix domain-containing protein</fullName>
    </submittedName>
</protein>
<name>A0A1K1LKU4_9PSEU</name>
<organism evidence="4 5">
    <name type="scientific">Amycolatopsis australiensis</name>
    <dbReference type="NCBI Taxonomy" id="546364"/>
    <lineage>
        <taxon>Bacteria</taxon>
        <taxon>Bacillati</taxon>
        <taxon>Actinomycetota</taxon>
        <taxon>Actinomycetes</taxon>
        <taxon>Pseudonocardiales</taxon>
        <taxon>Pseudonocardiaceae</taxon>
        <taxon>Amycolatopsis</taxon>
    </lineage>
</organism>
<dbReference type="InterPro" id="IPR010982">
    <property type="entry name" value="Lambda_DNA-bd_dom_sf"/>
</dbReference>
<dbReference type="CDD" id="cd00093">
    <property type="entry name" value="HTH_XRE"/>
    <property type="match status" value="1"/>
</dbReference>
<evidence type="ECO:0000313" key="4">
    <source>
        <dbReference type="EMBL" id="SFW11498.1"/>
    </source>
</evidence>
<evidence type="ECO:0000256" key="1">
    <source>
        <dbReference type="SAM" id="MobiDB-lite"/>
    </source>
</evidence>
<dbReference type="SUPFAM" id="SSF47413">
    <property type="entry name" value="lambda repressor-like DNA-binding domains"/>
    <property type="match status" value="1"/>
</dbReference>
<dbReference type="PROSITE" id="PS50943">
    <property type="entry name" value="HTH_CROC1"/>
    <property type="match status" value="1"/>
</dbReference>
<dbReference type="RefSeq" id="WP_072474306.1">
    <property type="nucleotide sequence ID" value="NZ_FPJG01000001.1"/>
</dbReference>
<dbReference type="SMART" id="SM00530">
    <property type="entry name" value="HTH_XRE"/>
    <property type="match status" value="2"/>
</dbReference>
<dbReference type="AlphaFoldDB" id="A0A1K1LKU4"/>
<dbReference type="EMBL" id="FPJG01000001">
    <property type="protein sequence ID" value="SFW11498.1"/>
    <property type="molecule type" value="Genomic_DNA"/>
</dbReference>
<sequence length="426" mass="45007">MTRIQLDIPPGPGTPARRSARTAIAMRLAAAAADAVSAAPASAVPSTALPVPDGSSAMPDGGKPRDLRPVALHQLLEELRRSAGISIGELAAAVDVTDADMLQILTGEALPGADFLNDLLGACRATTAERAMAHAMLQPAPRAGASVLSARREAGERADRVGMTGRHRSMALLSEDELRLRTPADLARVFQLVLDRAGLTAGQLAIKAKISRSQVYNLKKEGSTAVPRSPEQITAYLTACGVPPQQVAIVLRQWQRLDVLRRQGRTPELSHEPPGRPVRHEVIRQRVISGPPRLAVGEETPVTLPAREGPDPALRATPLQPLATAEPESTAKSVGEEVSGEQSRKPRARYGFIGGWLHNTDDEPHGSRIPGSALVAGLANVLVTEYGTSRLLRALVALVLIIVAAVVLLNLGTTSLVAHFGALSPR</sequence>
<accession>A0A1K1LKU4</accession>
<keyword evidence="2" id="KW-0812">Transmembrane</keyword>
<proteinExistence type="predicted"/>
<evidence type="ECO:0000313" key="5">
    <source>
        <dbReference type="Proteomes" id="UP000182740"/>
    </source>
</evidence>
<feature type="region of interest" description="Disordered" evidence="1">
    <location>
        <begin position="294"/>
        <end position="343"/>
    </location>
</feature>
<dbReference type="Pfam" id="PF13560">
    <property type="entry name" value="HTH_31"/>
    <property type="match status" value="1"/>
</dbReference>
<reference evidence="5" key="1">
    <citation type="submission" date="2016-11" db="EMBL/GenBank/DDBJ databases">
        <authorList>
            <person name="Varghese N."/>
            <person name="Submissions S."/>
        </authorList>
    </citation>
    <scope>NUCLEOTIDE SEQUENCE [LARGE SCALE GENOMIC DNA]</scope>
    <source>
        <strain evidence="5">DSM 44671</strain>
    </source>
</reference>
<feature type="region of interest" description="Disordered" evidence="1">
    <location>
        <begin position="43"/>
        <end position="62"/>
    </location>
</feature>
<dbReference type="GO" id="GO:0003677">
    <property type="term" value="F:DNA binding"/>
    <property type="evidence" value="ECO:0007669"/>
    <property type="project" value="InterPro"/>
</dbReference>
<dbReference type="InterPro" id="IPR001387">
    <property type="entry name" value="Cro/C1-type_HTH"/>
</dbReference>
<evidence type="ECO:0000256" key="2">
    <source>
        <dbReference type="SAM" id="Phobius"/>
    </source>
</evidence>
<keyword evidence="2" id="KW-0472">Membrane</keyword>
<evidence type="ECO:0000259" key="3">
    <source>
        <dbReference type="PROSITE" id="PS50943"/>
    </source>
</evidence>
<keyword evidence="2" id="KW-1133">Transmembrane helix</keyword>
<gene>
    <name evidence="4" type="ORF">SAMN04489730_0024</name>
</gene>
<keyword evidence="5" id="KW-1185">Reference proteome</keyword>
<feature type="transmembrane region" description="Helical" evidence="2">
    <location>
        <begin position="395"/>
        <end position="420"/>
    </location>
</feature>
<feature type="domain" description="HTH cro/C1-type" evidence="3">
    <location>
        <begin position="76"/>
        <end position="130"/>
    </location>
</feature>